<gene>
    <name evidence="2" type="ORF">SAMN02745217_01119</name>
</gene>
<evidence type="ECO:0000313" key="2">
    <source>
        <dbReference type="EMBL" id="SHO45965.1"/>
    </source>
</evidence>
<dbReference type="STRING" id="1121345.SAMN02745217_01119"/>
<name>A0A1M7Y249_9FIRM</name>
<feature type="transmembrane region" description="Helical" evidence="1">
    <location>
        <begin position="5"/>
        <end position="26"/>
    </location>
</feature>
<dbReference type="Proteomes" id="UP000184612">
    <property type="component" value="Unassembled WGS sequence"/>
</dbReference>
<organism evidence="2 3">
    <name type="scientific">Anaerocolumna xylanovorans DSM 12503</name>
    <dbReference type="NCBI Taxonomy" id="1121345"/>
    <lineage>
        <taxon>Bacteria</taxon>
        <taxon>Bacillati</taxon>
        <taxon>Bacillota</taxon>
        <taxon>Clostridia</taxon>
        <taxon>Lachnospirales</taxon>
        <taxon>Lachnospiraceae</taxon>
        <taxon>Anaerocolumna</taxon>
    </lineage>
</organism>
<evidence type="ECO:0000313" key="3">
    <source>
        <dbReference type="Proteomes" id="UP000184612"/>
    </source>
</evidence>
<evidence type="ECO:0000256" key="1">
    <source>
        <dbReference type="SAM" id="Phobius"/>
    </source>
</evidence>
<evidence type="ECO:0008006" key="4">
    <source>
        <dbReference type="Google" id="ProtNLM"/>
    </source>
</evidence>
<dbReference type="InterPro" id="IPR025531">
    <property type="entry name" value="DUF4418"/>
</dbReference>
<accession>A0A1M7Y249</accession>
<keyword evidence="1" id="KW-0812">Transmembrane</keyword>
<keyword evidence="3" id="KW-1185">Reference proteome</keyword>
<dbReference type="EMBL" id="FRFD01000003">
    <property type="protein sequence ID" value="SHO45965.1"/>
    <property type="molecule type" value="Genomic_DNA"/>
</dbReference>
<feature type="transmembrane region" description="Helical" evidence="1">
    <location>
        <begin position="109"/>
        <end position="129"/>
    </location>
</feature>
<dbReference type="Pfam" id="PF14387">
    <property type="entry name" value="DUF4418"/>
    <property type="match status" value="1"/>
</dbReference>
<dbReference type="AlphaFoldDB" id="A0A1M7Y249"/>
<keyword evidence="1" id="KW-0472">Membrane</keyword>
<feature type="transmembrane region" description="Helical" evidence="1">
    <location>
        <begin position="69"/>
        <end position="89"/>
    </location>
</feature>
<reference evidence="2 3" key="1">
    <citation type="submission" date="2016-12" db="EMBL/GenBank/DDBJ databases">
        <authorList>
            <person name="Song W.-J."/>
            <person name="Kurnit D.M."/>
        </authorList>
    </citation>
    <scope>NUCLEOTIDE SEQUENCE [LARGE SCALE GENOMIC DNA]</scope>
    <source>
        <strain evidence="2 3">DSM 12503</strain>
    </source>
</reference>
<dbReference type="RefSeq" id="WP_073587742.1">
    <property type="nucleotide sequence ID" value="NZ_FRFD01000003.1"/>
</dbReference>
<dbReference type="OrthoDB" id="3239888at2"/>
<keyword evidence="1" id="KW-1133">Transmembrane helix</keyword>
<protein>
    <recommendedName>
        <fullName evidence="4">DUF4418 domain-containing protein</fullName>
    </recommendedName>
</protein>
<feature type="transmembrane region" description="Helical" evidence="1">
    <location>
        <begin position="46"/>
        <end position="62"/>
    </location>
</feature>
<proteinExistence type="predicted"/>
<sequence>MKNRIITFLIYILSGVLYLIGPHTIFKVCSAKEMVMTCHWSVQAETGLGILLLLTGVFYLFAKGKEAKIFLSLQTIGSYVVGILIPAFLIGGCKSKDMACQSLTYPSLYLISILGILYSIGNLVFFHLAKKAESLQETS</sequence>